<accession>A0AAJ3NPK1</accession>
<reference evidence="1 2" key="1">
    <citation type="submission" date="2016-01" db="EMBL/GenBank/DDBJ databases">
        <title>The new phylogeny of the genus Mycobacterium.</title>
        <authorList>
            <person name="Tarcisio F."/>
            <person name="Conor M."/>
            <person name="Antonella G."/>
            <person name="Elisabetta G."/>
            <person name="Giulia F.S."/>
            <person name="Sara T."/>
            <person name="Anna F."/>
            <person name="Clotilde B."/>
            <person name="Roberto B."/>
            <person name="Veronica D.S."/>
            <person name="Fabio R."/>
            <person name="Monica P."/>
            <person name="Olivier J."/>
            <person name="Enrico T."/>
            <person name="Nicola S."/>
        </authorList>
    </citation>
    <scope>NUCLEOTIDE SEQUENCE [LARGE SCALE GENOMIC DNA]</scope>
    <source>
        <strain evidence="1 2">DSM 44616</strain>
    </source>
</reference>
<sequence>MSIEKPLPTPPGATRVLPWDTDGSRIFERTAHQVAGVHLLNAGVQHADGSIRRQWVSVTVDDDYTELDAPELRRLAAALLDEADVLDGPR</sequence>
<comment type="caution">
    <text evidence="1">The sequence shown here is derived from an EMBL/GenBank/DDBJ whole genome shotgun (WGS) entry which is preliminary data.</text>
</comment>
<dbReference type="EMBL" id="LQPR01000038">
    <property type="protein sequence ID" value="ORW70665.1"/>
    <property type="molecule type" value="Genomic_DNA"/>
</dbReference>
<evidence type="ECO:0000313" key="2">
    <source>
        <dbReference type="Proteomes" id="UP000193387"/>
    </source>
</evidence>
<gene>
    <name evidence="1" type="ORF">AWC23_16430</name>
</gene>
<proteinExistence type="predicted"/>
<dbReference type="Proteomes" id="UP000193387">
    <property type="component" value="Unassembled WGS sequence"/>
</dbReference>
<dbReference type="RefSeq" id="WP_142280658.1">
    <property type="nucleotide sequence ID" value="NZ_AP022573.1"/>
</dbReference>
<name>A0AAJ3NPK1_9MYCO</name>
<dbReference type="AlphaFoldDB" id="A0AAJ3NPK1"/>
<protein>
    <submittedName>
        <fullName evidence="1">Uncharacterized protein</fullName>
    </submittedName>
</protein>
<evidence type="ECO:0000313" key="1">
    <source>
        <dbReference type="EMBL" id="ORW70665.1"/>
    </source>
</evidence>
<organism evidence="1 2">
    <name type="scientific">Mycobacterium saskatchewanense</name>
    <dbReference type="NCBI Taxonomy" id="220927"/>
    <lineage>
        <taxon>Bacteria</taxon>
        <taxon>Bacillati</taxon>
        <taxon>Actinomycetota</taxon>
        <taxon>Actinomycetes</taxon>
        <taxon>Mycobacteriales</taxon>
        <taxon>Mycobacteriaceae</taxon>
        <taxon>Mycobacterium</taxon>
        <taxon>Mycobacterium simiae complex</taxon>
    </lineage>
</organism>
<keyword evidence="2" id="KW-1185">Reference proteome</keyword>